<proteinExistence type="predicted"/>
<gene>
    <name evidence="4" type="ORF">Cvel_8233</name>
</gene>
<reference evidence="4" key="1">
    <citation type="submission" date="2014-11" db="EMBL/GenBank/DDBJ databases">
        <authorList>
            <person name="Otto D Thomas"/>
            <person name="Naeem Raeece"/>
        </authorList>
    </citation>
    <scope>NUCLEOTIDE SEQUENCE</scope>
</reference>
<feature type="region of interest" description="Disordered" evidence="1">
    <location>
        <begin position="700"/>
        <end position="734"/>
    </location>
</feature>
<sequence>MPLLIPFALHRPSWLWVTIFFGIVLLVANQAVGFPSFPAVGFDGDDFDVEGRGPSVTGNRLPYVTFQAQSDESENKAYAGGLIRGFSGAAGVPGAAAKGVAALPGEAAVSGAAAEVPGAAVKGIAAMPGAAPNVGVPGAVAVSGVSMPSASVPTVSAVGMPGAPALKVWPAGFDIAKLPKIQQPTISAPGMTPQLSALSAPVGAVPGLPPVPPVAAGLAVATPAASLAPLFAILPAMTMLPLMMAISHFSLSGSLPSVPGIGKPNLMISQVLGPIGIGTLQLPMLGITSLSHIKMAIRRLSARLNFLSELPPFPVSSTRASRSLTAFRAYAEGRRKEHLLWTRYACIALQGHIFGVIASALSVPTDLGKLPGFPKFPGFPNWPGFPDLPGGLSTDKAAARGARKVLCALEDHALCSPPSVQDFRTSRSSSRVREQVRFSSFAFVTAKSLPIKELGAPALLLADMPDLPDLRKIFGKIPDITLPAINLKLPKIPHIPLPKLAFPTLPALPDLPKMPKLPKPPKIVEDVAVKVTGFAEVGLVLNNVLKSRTASSTMQALCCYACILQSLEVKTMKMARVAFIFIGKFLKLVDSAESAGKSLKPLVGPLAAVAGAGLLAAGLVALMSRLDLKDKELLRATRTELVKYWTIGLWSTPGGSLCVAPQHYEGVCPPAIDFSKFTGIMKAYFATDCRVEWPVKGQSGGAVSEAREKGGAVGEEPTPPLNGPIEKGKVVVSS</sequence>
<accession>A0A0G4HS35</accession>
<protein>
    <recommendedName>
        <fullName evidence="3">CPW-WPC domain-containing protein</fullName>
    </recommendedName>
</protein>
<name>A0A0G4HS35_9ALVE</name>
<feature type="transmembrane region" description="Helical" evidence="2">
    <location>
        <begin position="13"/>
        <end position="32"/>
    </location>
</feature>
<dbReference type="EMBL" id="CDMZ01003673">
    <property type="protein sequence ID" value="CEM47208.1"/>
    <property type="molecule type" value="Genomic_DNA"/>
</dbReference>
<evidence type="ECO:0000259" key="3">
    <source>
        <dbReference type="Pfam" id="PF09717"/>
    </source>
</evidence>
<dbReference type="Pfam" id="PF09717">
    <property type="entry name" value="CPW_WPC"/>
    <property type="match status" value="1"/>
</dbReference>
<feature type="transmembrane region" description="Helical" evidence="2">
    <location>
        <begin position="230"/>
        <end position="251"/>
    </location>
</feature>
<feature type="domain" description="CPW-WPC" evidence="3">
    <location>
        <begin position="650"/>
        <end position="695"/>
    </location>
</feature>
<evidence type="ECO:0000256" key="1">
    <source>
        <dbReference type="SAM" id="MobiDB-lite"/>
    </source>
</evidence>
<feature type="transmembrane region" description="Helical" evidence="2">
    <location>
        <begin position="344"/>
        <end position="363"/>
    </location>
</feature>
<evidence type="ECO:0000256" key="2">
    <source>
        <dbReference type="SAM" id="Phobius"/>
    </source>
</evidence>
<keyword evidence="2" id="KW-1133">Transmembrane helix</keyword>
<keyword evidence="2" id="KW-0472">Membrane</keyword>
<dbReference type="VEuPathDB" id="CryptoDB:Cvel_8233"/>
<dbReference type="InterPro" id="IPR006387">
    <property type="entry name" value="CPW_WPC_dom"/>
</dbReference>
<evidence type="ECO:0000313" key="4">
    <source>
        <dbReference type="EMBL" id="CEM47208.1"/>
    </source>
</evidence>
<organism evidence="4">
    <name type="scientific">Chromera velia CCMP2878</name>
    <dbReference type="NCBI Taxonomy" id="1169474"/>
    <lineage>
        <taxon>Eukaryota</taxon>
        <taxon>Sar</taxon>
        <taxon>Alveolata</taxon>
        <taxon>Colpodellida</taxon>
        <taxon>Chromeraceae</taxon>
        <taxon>Chromera</taxon>
    </lineage>
</organism>
<keyword evidence="2" id="KW-0812">Transmembrane</keyword>
<feature type="transmembrane region" description="Helical" evidence="2">
    <location>
        <begin position="271"/>
        <end position="293"/>
    </location>
</feature>
<dbReference type="AlphaFoldDB" id="A0A0G4HS35"/>